<dbReference type="InterPro" id="IPR036388">
    <property type="entry name" value="WH-like_DNA-bd_sf"/>
</dbReference>
<evidence type="ECO:0000313" key="1">
    <source>
        <dbReference type="EMBL" id="KAG5649414.1"/>
    </source>
</evidence>
<dbReference type="GO" id="GO:0000814">
    <property type="term" value="C:ESCRT II complex"/>
    <property type="evidence" value="ECO:0007669"/>
    <property type="project" value="InterPro"/>
</dbReference>
<dbReference type="PANTHER" id="PTHR13149:SF0">
    <property type="entry name" value="VACUOLAR PROTEIN-SORTING-ASSOCIATED PROTEIN 25"/>
    <property type="match status" value="1"/>
</dbReference>
<dbReference type="OrthoDB" id="245150at2759"/>
<dbReference type="EMBL" id="JABCKI010001038">
    <property type="protein sequence ID" value="KAG5649414.1"/>
    <property type="molecule type" value="Genomic_DNA"/>
</dbReference>
<dbReference type="InterPro" id="IPR036390">
    <property type="entry name" value="WH_DNA-bd_sf"/>
</dbReference>
<dbReference type="GO" id="GO:0005198">
    <property type="term" value="F:structural molecule activity"/>
    <property type="evidence" value="ECO:0007669"/>
    <property type="project" value="TreeGrafter"/>
</dbReference>
<gene>
    <name evidence="1" type="ORF">H0H81_004007</name>
</gene>
<protein>
    <submittedName>
        <fullName evidence="1">Uncharacterized protein</fullName>
    </submittedName>
</protein>
<dbReference type="PANTHER" id="PTHR13149">
    <property type="entry name" value="VACUOLAR PROTEIN SORTING-ASSOCIATED PROTEIN VPS25"/>
    <property type="match status" value="1"/>
</dbReference>
<dbReference type="GO" id="GO:0043328">
    <property type="term" value="P:protein transport to vacuole involved in ubiquitin-dependent protein catabolic process via the multivesicular body sorting pathway"/>
    <property type="evidence" value="ECO:0007669"/>
    <property type="project" value="TreeGrafter"/>
</dbReference>
<accession>A0A9P7GGX9</accession>
<dbReference type="Pfam" id="PF05871">
    <property type="entry name" value="ESCRT-II"/>
    <property type="match status" value="1"/>
</dbReference>
<proteinExistence type="predicted"/>
<organism evidence="1 2">
    <name type="scientific">Sphagnurus paluster</name>
    <dbReference type="NCBI Taxonomy" id="117069"/>
    <lineage>
        <taxon>Eukaryota</taxon>
        <taxon>Fungi</taxon>
        <taxon>Dikarya</taxon>
        <taxon>Basidiomycota</taxon>
        <taxon>Agaricomycotina</taxon>
        <taxon>Agaricomycetes</taxon>
        <taxon>Agaricomycetidae</taxon>
        <taxon>Agaricales</taxon>
        <taxon>Tricholomatineae</taxon>
        <taxon>Lyophyllaceae</taxon>
        <taxon>Sphagnurus</taxon>
    </lineage>
</organism>
<reference evidence="1" key="2">
    <citation type="submission" date="2021-10" db="EMBL/GenBank/DDBJ databases">
        <title>Phylogenomics reveals ancestral predisposition of the termite-cultivated fungus Termitomyces towards a domesticated lifestyle.</title>
        <authorList>
            <person name="Auxier B."/>
            <person name="Grum-Grzhimaylo A."/>
            <person name="Cardenas M.E."/>
            <person name="Lodge J.D."/>
            <person name="Laessoe T."/>
            <person name="Pedersen O."/>
            <person name="Smith M.E."/>
            <person name="Kuyper T.W."/>
            <person name="Franco-Molano E.A."/>
            <person name="Baroni T.J."/>
            <person name="Aanen D.K."/>
        </authorList>
    </citation>
    <scope>NUCLEOTIDE SEQUENCE</scope>
    <source>
        <strain evidence="1">D49</strain>
    </source>
</reference>
<dbReference type="Gene3D" id="1.10.10.10">
    <property type="entry name" value="Winged helix-like DNA-binding domain superfamily/Winged helix DNA-binding domain"/>
    <property type="match status" value="1"/>
</dbReference>
<evidence type="ECO:0000313" key="2">
    <source>
        <dbReference type="Proteomes" id="UP000717328"/>
    </source>
</evidence>
<dbReference type="Proteomes" id="UP000717328">
    <property type="component" value="Unassembled WGS sequence"/>
</dbReference>
<dbReference type="SUPFAM" id="SSF46785">
    <property type="entry name" value="Winged helix' DNA-binding domain"/>
    <property type="match status" value="1"/>
</dbReference>
<keyword evidence="2" id="KW-1185">Reference proteome</keyword>
<dbReference type="AlphaFoldDB" id="A0A9P7GGX9"/>
<sequence>MVSKDQAVYEPAKQTRSVLLYWRSPDEWAEALHSWATATGQLNTILTFYDITDPPIDSELTGIPVPLLRKAISVLSKTSRAQMIGVADGEGVRIFAGGK</sequence>
<dbReference type="InterPro" id="IPR008570">
    <property type="entry name" value="ESCRT-II_cplx_Vps25-sub"/>
</dbReference>
<comment type="caution">
    <text evidence="1">The sequence shown here is derived from an EMBL/GenBank/DDBJ whole genome shotgun (WGS) entry which is preliminary data.</text>
</comment>
<name>A0A9P7GGX9_9AGAR</name>
<reference evidence="1" key="1">
    <citation type="submission" date="2021-02" db="EMBL/GenBank/DDBJ databases">
        <authorList>
            <person name="Nieuwenhuis M."/>
            <person name="Van De Peppel L.J.J."/>
        </authorList>
    </citation>
    <scope>NUCLEOTIDE SEQUENCE</scope>
    <source>
        <strain evidence="1">D49</strain>
    </source>
</reference>
<dbReference type="GO" id="GO:0042803">
    <property type="term" value="F:protein homodimerization activity"/>
    <property type="evidence" value="ECO:0007669"/>
    <property type="project" value="TreeGrafter"/>
</dbReference>